<dbReference type="Gene3D" id="3.60.40.10">
    <property type="entry name" value="PPM-type phosphatase domain"/>
    <property type="match status" value="1"/>
</dbReference>
<sequence>MTTTASDLVVGHATEKGPKRPLNADAAAHHVHGGRLAAAIVDGTGSTAEVADLAGLAATTAVRVAARRTPVLGIVAASELCADAENELPTPDGAIVVAATRPGRRWLVAWAGDSVAYAATDGQVKRVTNPHTRGHLLRVKGAAEEEARRADHQLMHSLARVPVYGVWAMEAQSDMLVLASDGLHRLPATEMTGILAAHACDPEMCAQQLVKAGRQHSNDDITVMVLPHPETPPGWR</sequence>
<protein>
    <submittedName>
        <fullName evidence="3">Protein phosphatase</fullName>
    </submittedName>
</protein>
<proteinExistence type="predicted"/>
<dbReference type="SUPFAM" id="SSF81606">
    <property type="entry name" value="PP2C-like"/>
    <property type="match status" value="1"/>
</dbReference>
<dbReference type="PROSITE" id="PS51746">
    <property type="entry name" value="PPM_2"/>
    <property type="match status" value="1"/>
</dbReference>
<dbReference type="InterPro" id="IPR001932">
    <property type="entry name" value="PPM-type_phosphatase-like_dom"/>
</dbReference>
<keyword evidence="4" id="KW-1185">Reference proteome</keyword>
<accession>A0ABT1I1H6</accession>
<dbReference type="EMBL" id="JAMTCP010000045">
    <property type="protein sequence ID" value="MCP2261619.1"/>
    <property type="molecule type" value="Genomic_DNA"/>
</dbReference>
<reference evidence="3 4" key="1">
    <citation type="submission" date="2022-06" db="EMBL/GenBank/DDBJ databases">
        <title>Genomic Encyclopedia of Archaeal and Bacterial Type Strains, Phase II (KMG-II): from individual species to whole genera.</title>
        <authorList>
            <person name="Goeker M."/>
        </authorList>
    </citation>
    <scope>NUCLEOTIDE SEQUENCE [LARGE SCALE GENOMIC DNA]</scope>
    <source>
        <strain evidence="3 4">DSM 40477</strain>
    </source>
</reference>
<dbReference type="SMART" id="SM00332">
    <property type="entry name" value="PP2Cc"/>
    <property type="match status" value="1"/>
</dbReference>
<dbReference type="InterPro" id="IPR036457">
    <property type="entry name" value="PPM-type-like_dom_sf"/>
</dbReference>
<organism evidence="3 4">
    <name type="scientific">Streptoalloteichus tenebrarius (strain ATCC 17920 / DSM 40477 / JCM 4838 / CBS 697.72 / NBRC 16177 / NCIMB 11028 / NRRL B-12390 / A12253. 1 / ISP 5477)</name>
    <name type="common">Streptomyces tenebrarius</name>
    <dbReference type="NCBI Taxonomy" id="1933"/>
    <lineage>
        <taxon>Bacteria</taxon>
        <taxon>Bacillati</taxon>
        <taxon>Actinomycetota</taxon>
        <taxon>Actinomycetes</taxon>
        <taxon>Pseudonocardiales</taxon>
        <taxon>Pseudonocardiaceae</taxon>
        <taxon>Streptoalloteichus</taxon>
    </lineage>
</organism>
<evidence type="ECO:0000259" key="2">
    <source>
        <dbReference type="PROSITE" id="PS51746"/>
    </source>
</evidence>
<name>A0ABT1I1H6_STRSD</name>
<comment type="caution">
    <text evidence="3">The sequence shown here is derived from an EMBL/GenBank/DDBJ whole genome shotgun (WGS) entry which is preliminary data.</text>
</comment>
<dbReference type="Proteomes" id="UP001205311">
    <property type="component" value="Unassembled WGS sequence"/>
</dbReference>
<gene>
    <name evidence="3" type="ORF">LX15_005345</name>
</gene>
<dbReference type="RefSeq" id="WP_253672615.1">
    <property type="nucleotide sequence ID" value="NZ_JAMTCP010000045.1"/>
</dbReference>
<feature type="domain" description="PPM-type phosphatase" evidence="2">
    <location>
        <begin position="9"/>
        <end position="228"/>
    </location>
</feature>
<evidence type="ECO:0000313" key="4">
    <source>
        <dbReference type="Proteomes" id="UP001205311"/>
    </source>
</evidence>
<feature type="region of interest" description="Disordered" evidence="1">
    <location>
        <begin position="1"/>
        <end position="22"/>
    </location>
</feature>
<evidence type="ECO:0000256" key="1">
    <source>
        <dbReference type="SAM" id="MobiDB-lite"/>
    </source>
</evidence>
<evidence type="ECO:0000313" key="3">
    <source>
        <dbReference type="EMBL" id="MCP2261619.1"/>
    </source>
</evidence>